<dbReference type="Proteomes" id="UP000178893">
    <property type="component" value="Unassembled WGS sequence"/>
</dbReference>
<evidence type="ECO:0000313" key="1">
    <source>
        <dbReference type="EMBL" id="OGZ17593.1"/>
    </source>
</evidence>
<sequence>MIDKKQKGIISLLVLISIGFFALAAATAISLDVFSELSKDQDTIFGDLAFHNSESAVKEGFYQYRENPSSYAGGATELINKSLSAEISVASLDWPYAEIKGIAENKLSQRKNIYAVTLFPEALTFNYAIFSQSELNFKGNVTINGNIFANEKIEFQGSGAEVNGDAFSPNEIDGAENIEGNVVTDVEPIPPPQIDLQPYYELAQNEETFFSTSAEAEDYLNNQTKEALVFIQDPESLGTKIQGENTRLFGFLAVEGDLEITGGTFTASENYPAIIVWGDLKITGGTTINGVVYVTGETSFGAGNNVINGSLLSVGNVNKTELSGNTTINFDPSLATVWEDLPGLNLVSAGKPRILNWREE</sequence>
<dbReference type="EMBL" id="MHLW01000031">
    <property type="protein sequence ID" value="OGZ17593.1"/>
    <property type="molecule type" value="Genomic_DNA"/>
</dbReference>
<proteinExistence type="predicted"/>
<reference evidence="1 2" key="1">
    <citation type="journal article" date="2016" name="Nat. Commun.">
        <title>Thousands of microbial genomes shed light on interconnected biogeochemical processes in an aquifer system.</title>
        <authorList>
            <person name="Anantharaman K."/>
            <person name="Brown C.T."/>
            <person name="Hug L.A."/>
            <person name="Sharon I."/>
            <person name="Castelle C.J."/>
            <person name="Probst A.J."/>
            <person name="Thomas B.C."/>
            <person name="Singh A."/>
            <person name="Wilkins M.J."/>
            <person name="Karaoz U."/>
            <person name="Brodie E.L."/>
            <person name="Williams K.H."/>
            <person name="Hubbard S.S."/>
            <person name="Banfield J.F."/>
        </authorList>
    </citation>
    <scope>NUCLEOTIDE SEQUENCE [LARGE SCALE GENOMIC DNA]</scope>
</reference>
<protein>
    <submittedName>
        <fullName evidence="1">Uncharacterized protein</fullName>
    </submittedName>
</protein>
<accession>A0A1G2DVL8</accession>
<organism evidence="1 2">
    <name type="scientific">Candidatus Nealsonbacteria bacterium RBG_13_37_56</name>
    <dbReference type="NCBI Taxonomy" id="1801661"/>
    <lineage>
        <taxon>Bacteria</taxon>
        <taxon>Candidatus Nealsoniibacteriota</taxon>
    </lineage>
</organism>
<dbReference type="AlphaFoldDB" id="A0A1G2DVL8"/>
<evidence type="ECO:0000313" key="2">
    <source>
        <dbReference type="Proteomes" id="UP000178893"/>
    </source>
</evidence>
<name>A0A1G2DVL8_9BACT</name>
<comment type="caution">
    <text evidence="1">The sequence shown here is derived from an EMBL/GenBank/DDBJ whole genome shotgun (WGS) entry which is preliminary data.</text>
</comment>
<gene>
    <name evidence="1" type="ORF">A2V72_02330</name>
</gene>